<accession>A0A7Y7Z8X4</accession>
<feature type="signal peptide" evidence="2">
    <location>
        <begin position="1"/>
        <end position="26"/>
    </location>
</feature>
<protein>
    <recommendedName>
        <fullName evidence="5">Manganese-oxidizing multicopper oxidase MnxG</fullName>
    </recommendedName>
</protein>
<name>A0A7Y7Z8X4_PSEPU</name>
<evidence type="ECO:0000313" key="4">
    <source>
        <dbReference type="Proteomes" id="UP000542695"/>
    </source>
</evidence>
<evidence type="ECO:0000256" key="2">
    <source>
        <dbReference type="SAM" id="SignalP"/>
    </source>
</evidence>
<dbReference type="Gene3D" id="2.60.40.420">
    <property type="entry name" value="Cupredoxins - blue copper proteins"/>
    <property type="match status" value="4"/>
</dbReference>
<dbReference type="NCBIfam" id="NF041487">
    <property type="entry name" value="copper_ox_MnxG"/>
    <property type="match status" value="1"/>
</dbReference>
<feature type="chain" id="PRO_5031542153" description="Manganese-oxidizing multicopper oxidase MnxG" evidence="2">
    <location>
        <begin position="27"/>
        <end position="1968"/>
    </location>
</feature>
<sequence>MSTPNKGPVLTSLVLALLGWTATSEAAVQCQRTLVANVIALDQPLMFNRLGAQNANGMMFALRQDVVDEHLVPLSKGGAAVPGKVTLRPDKRPRPIVLRVAAGDCLTVNLTNLLAYQANPNKHGIDHDENEFEGVEGEEAEEGDEAEEAEEAEEAAEVENDGGEHFVADEQVTDRHVGFQVNGLQAVNSIGDIAANTGRNGNFLIAPGATRSYTLYAEREGAFAATSQGATFGGQGNAGNVANGLFGQVVVVPKGGRTYRNTLTEEEMRLASTGRAATGQPVVDYEARYPQVEPWIAEGKAGKPIIAMVDGNEILSSETDAIVMGPNPDGSFPRSTYPLESINKRNPALPNRLEAFRDFASQFADEVAATQAFPGYWADPVMGHVLEPTRDSFMINYGSGGMGAEVVANRLGVGPMHDCLSCAYEEFFLSAHTVGDIGTLVDVPANIGLEHIRPGETPPASAIGVKANMALYPSEPANVHHSYIGDFTKFRNTHNGHEQHIFHLHGHQWLFNPNDDNSDYIDAQGIGPGVGYTYEIANGGSGNRNRVAGDAIYHCHFYPHFAQGMWAMWRVHDVFEEGTRLEVSGQGEGGFHDTPFALRSGKPAAGARALPDGEIIAGTPIPAIVPLPGKAMAPMPGKVVVVPKLAQELIAEDDEDHDDPGHGDDDHSDAPGAAKAVGSLALVDRSETNRNADGTLKNPGYPFWIGGMESSVGQRPPTPPLDMLDPAMARQLKDSGAALWANLDGNQVDGWDGGLGRHALDGVSAGGEAVTTTTKLDFSKVVEKAKPIYLPEEGTDVEQAAMQFHAKAEHPSFALIPGSQPVAKAFRTNGALPTAGAPFFEPCMDDRGKRLTQASSTGEYFSGESLGGINFRGASTFTADRPRIYKAANIQFDAVYNKVGYHFPQARILALWEDAWPVITKQRPPEPLVMRMNTFDCTMYQQTNLIPAFYEMDDYQVRTPTDVIGQHIHLPKWDLTAADGSANGWNYEDGVLSPGSVVERVNAIRAFNGCSQGDSRDGTAACPTAKLHPYFGRFGRADWVGARTAMQRWFADPLVNVHNVDRGLGTIFTHDHFGPSTHQQLGLYATVLAEPAGSTWHHAETGEQLYNPALRQDGGPTSWQAVINTGDNDGDGKNDSYREFFLEYSDFQHAYEAGVYVGAGPDGVPNAQAYPATADSFRYAINPPVRQKASNLLESIVESRGGLNPGCPTRPCPQAISVDDPGMFVVNYRNEPLALRVFDPNKVAPDGKRGMQADGLGGDLGYALQSRTDRAIPAMNLAPSAINSAVGPTGGTTLFPPHINTAGSEPGDPFTPMLRTYSGDNVRLRMHAGGYEEEHNVTMHGVKWLQNGTGYGSSSNSGWKASQMIGISEQLGFLAPVSMISSSAATNGDYLYSLDAALEGYWNGIWGVMRNYTAQRADLFALPNNPQPVAMRNTINFDGICPRTTANPSGVGSRPTVKRNYEIVAALANDILENRNGVSINDPAGIGQHVGGPLKADGGTLVFNSRTTSIPQVTVTDEEDGTTFTVGGHSAPLHDPTAVLYVRKADLDTSTGKLKAGVPVEPLVLRANAGDCISITLENRLPLVMPDLPSTAVMQNVVKRDRNDSEGATAFNNNLMRPSSHVGLHAQLLAYDITKSDGVNVGLNPVQTVPPRSGNSGAYPTRVYQYYAGHLEREGKPVLQLGRTVDNIRTTAIEFGALNLTPADVIKQPQKGLVGAMSILPQTATFTEDAASRAQATVKVSGQPDYRDFVTVWQRALNMRWADGRPVEGIATEGNGVPGDPKDNGNMAINYKTEPLWLRFGLAPDAPFGRADGFGFADVPNAHMAYSNALVGSDPQTPVLYAKPGQPVRSHVVMPSGGSRGITYQLDGHLWPLHAYQAEKNDLDGYPMKQPGIGSVRFGYNPMSMYIGAQESVLPAAHFSFMLPSAGGANAVPGDYLFRDYAAYGNTSGLWGILRVTDDAPPATAPAQ</sequence>
<dbReference type="InterPro" id="IPR048215">
    <property type="entry name" value="MnxG-like"/>
</dbReference>
<dbReference type="Proteomes" id="UP000542695">
    <property type="component" value="Unassembled WGS sequence"/>
</dbReference>
<dbReference type="InterPro" id="IPR008972">
    <property type="entry name" value="Cupredoxin"/>
</dbReference>
<comment type="caution">
    <text evidence="3">The sequence shown here is derived from an EMBL/GenBank/DDBJ whole genome shotgun (WGS) entry which is preliminary data.</text>
</comment>
<keyword evidence="2" id="KW-0732">Signal</keyword>
<proteinExistence type="predicted"/>
<evidence type="ECO:0000313" key="3">
    <source>
        <dbReference type="EMBL" id="NWC79695.1"/>
    </source>
</evidence>
<evidence type="ECO:0000256" key="1">
    <source>
        <dbReference type="ARBA" id="ARBA00022723"/>
    </source>
</evidence>
<dbReference type="EMBL" id="JACARV010000012">
    <property type="protein sequence ID" value="NWC79695.1"/>
    <property type="molecule type" value="Genomic_DNA"/>
</dbReference>
<organism evidence="3 4">
    <name type="scientific">Pseudomonas putida</name>
    <name type="common">Arthrobacter siderocapsulatus</name>
    <dbReference type="NCBI Taxonomy" id="303"/>
    <lineage>
        <taxon>Bacteria</taxon>
        <taxon>Pseudomonadati</taxon>
        <taxon>Pseudomonadota</taxon>
        <taxon>Gammaproteobacteria</taxon>
        <taxon>Pseudomonadales</taxon>
        <taxon>Pseudomonadaceae</taxon>
        <taxon>Pseudomonas</taxon>
    </lineage>
</organism>
<reference evidence="3 4" key="1">
    <citation type="submission" date="2020-04" db="EMBL/GenBank/DDBJ databases">
        <title>Molecular characterization of pseudomonads from Agaricus bisporus reveal novel blotch 2 pathogens in Western Europe.</title>
        <authorList>
            <person name="Taparia T."/>
            <person name="Krijger M."/>
            <person name="Haynes E."/>
            <person name="Elpinstone J.G."/>
            <person name="Noble R."/>
            <person name="Van Der Wolf J."/>
        </authorList>
    </citation>
    <scope>NUCLEOTIDE SEQUENCE [LARGE SCALE GENOMIC DNA]</scope>
    <source>
        <strain evidence="3 4">P7765</strain>
    </source>
</reference>
<dbReference type="RefSeq" id="WP_177010264.1">
    <property type="nucleotide sequence ID" value="NZ_JACARV010000012.1"/>
</dbReference>
<dbReference type="PROSITE" id="PS00080">
    <property type="entry name" value="MULTICOPPER_OXIDASE2"/>
    <property type="match status" value="1"/>
</dbReference>
<keyword evidence="1" id="KW-0479">Metal-binding</keyword>
<dbReference type="GO" id="GO:0005507">
    <property type="term" value="F:copper ion binding"/>
    <property type="evidence" value="ECO:0007669"/>
    <property type="project" value="InterPro"/>
</dbReference>
<gene>
    <name evidence="3" type="ORF">HX798_05250</name>
</gene>
<evidence type="ECO:0008006" key="5">
    <source>
        <dbReference type="Google" id="ProtNLM"/>
    </source>
</evidence>
<dbReference type="SUPFAM" id="SSF49503">
    <property type="entry name" value="Cupredoxins"/>
    <property type="match status" value="2"/>
</dbReference>
<dbReference type="InterPro" id="IPR002355">
    <property type="entry name" value="Cu_oxidase_Cu_BS"/>
</dbReference>